<accession>Q8ESL1</accession>
<dbReference type="PANTHER" id="PTHR38435">
    <property type="match status" value="1"/>
</dbReference>
<dbReference type="RefSeq" id="WP_011065021.1">
    <property type="nucleotide sequence ID" value="NC_004193.1"/>
</dbReference>
<dbReference type="Proteomes" id="UP000000822">
    <property type="component" value="Chromosome"/>
</dbReference>
<dbReference type="eggNOG" id="COG3589">
    <property type="taxonomic scope" value="Bacteria"/>
</dbReference>
<evidence type="ECO:0000313" key="4">
    <source>
        <dbReference type="Proteomes" id="UP000000822"/>
    </source>
</evidence>
<gene>
    <name evidence="3" type="ordered locus">OB0616</name>
</gene>
<evidence type="ECO:0000259" key="1">
    <source>
        <dbReference type="Pfam" id="PF05913"/>
    </source>
</evidence>
<reference evidence="3 4" key="2">
    <citation type="journal article" date="2002" name="Nucleic Acids Res.">
        <title>Genome sequence of Oceanobacillus iheyensis isolated from the Iheya Ridge and its unexpected adaptive capabilities to extreme environments.</title>
        <authorList>
            <person name="Takami H."/>
            <person name="Takaki Y."/>
            <person name="Uchiyama I."/>
        </authorList>
    </citation>
    <scope>NUCLEOTIDE SEQUENCE [LARGE SCALE GENOMIC DNA]</scope>
    <source>
        <strain evidence="4">DSM 14371 / CIP 107618 / JCM 11309 / KCTC 3954 / HTE831</strain>
    </source>
</reference>
<keyword evidence="4" id="KW-1185">Reference proteome</keyword>
<dbReference type="PhylomeDB" id="Q8ESL1"/>
<dbReference type="Gene3D" id="2.40.100.10">
    <property type="entry name" value="Cyclophilin-like"/>
    <property type="match status" value="1"/>
</dbReference>
<organism evidence="3 4">
    <name type="scientific">Oceanobacillus iheyensis (strain DSM 14371 / CIP 107618 / JCM 11309 / KCTC 3954 / HTE831)</name>
    <dbReference type="NCBI Taxonomy" id="221109"/>
    <lineage>
        <taxon>Bacteria</taxon>
        <taxon>Bacillati</taxon>
        <taxon>Bacillota</taxon>
        <taxon>Bacilli</taxon>
        <taxon>Bacillales</taxon>
        <taxon>Bacillaceae</taxon>
        <taxon>Oceanobacillus</taxon>
    </lineage>
</organism>
<feature type="domain" description="6-phospho-N-acetylmuramidase C-terminal" evidence="1">
    <location>
        <begin position="242"/>
        <end position="353"/>
    </location>
</feature>
<proteinExistence type="predicted"/>
<name>Q8ESL1_OCEIH</name>
<dbReference type="InterPro" id="IPR013785">
    <property type="entry name" value="Aldolase_TIM"/>
</dbReference>
<dbReference type="STRING" id="221109.gene:10732820"/>
<dbReference type="Gene3D" id="3.20.20.70">
    <property type="entry name" value="Aldolase class I"/>
    <property type="match status" value="1"/>
</dbReference>
<evidence type="ECO:0000259" key="2">
    <source>
        <dbReference type="Pfam" id="PF19200"/>
    </source>
</evidence>
<dbReference type="KEGG" id="oih:OB0616"/>
<dbReference type="EMBL" id="BA000028">
    <property type="protein sequence ID" value="BAC12572.1"/>
    <property type="molecule type" value="Genomic_DNA"/>
</dbReference>
<reference evidence="3 4" key="1">
    <citation type="journal article" date="2001" name="FEMS Microbiol. Lett.">
        <title>Oceanobacillus iheyensis gen. nov., sp. nov., a deep-sea extremely halotolerant and alkaliphilic species isolated from a depth of 1050 m on the Iheya Ridge.</title>
        <authorList>
            <person name="Lu J."/>
            <person name="Nogi Y."/>
            <person name="Takami H."/>
        </authorList>
    </citation>
    <scope>NUCLEOTIDE SEQUENCE [LARGE SCALE GENOMIC DNA]</scope>
    <source>
        <strain evidence="4">DSM 14371 / CIP 107618 / JCM 11309 / KCTC 3954 / HTE831</strain>
    </source>
</reference>
<protein>
    <submittedName>
        <fullName evidence="3">Hypothetical conserved protein</fullName>
    </submittedName>
</protein>
<sequence>MIGISVFLNDPNHQQWERYIDQMNASGFKGIFTSLHIPEDNPNVYVERLQKLGELAKKNNMELVADVSPKSLDYLGYTWENAYELISWGVTGLRVDYGIDDSTIADLSNQMKVALNASTITDENINRITRLGGDLSNMEAWHNYYPRPETGLGLEDFNRKNQWLKAIGLEVMTFIPGEETLRAPLFERLPTLEKHRKKSTFLSFVEFDHNEWVDHIYVGDPGISEISKEQIHQYIHENVFPLRIDVLTKDEEIIKLLDTNHTNRMDAARDVVRSVESRSYASKGKTVIKPLGIDTRNKGSITIDNSNYGRYQGEIQITKVDLPKDNKVNVIGKIVEEDISIVEYMNAGARFTFLFDE</sequence>
<dbReference type="Pfam" id="PF05913">
    <property type="entry name" value="MupG_C"/>
    <property type="match status" value="1"/>
</dbReference>
<dbReference type="InterPro" id="IPR029000">
    <property type="entry name" value="Cyclophilin-like_dom_sf"/>
</dbReference>
<evidence type="ECO:0000313" key="3">
    <source>
        <dbReference type="EMBL" id="BAC12572.1"/>
    </source>
</evidence>
<dbReference type="PANTHER" id="PTHR38435:SF2">
    <property type="entry name" value="DUF871 DOMAIN-CONTAINING PROTEIN"/>
    <property type="match status" value="1"/>
</dbReference>
<dbReference type="SUPFAM" id="SSF51445">
    <property type="entry name" value="(Trans)glycosidases"/>
    <property type="match status" value="1"/>
</dbReference>
<dbReference type="HOGENOM" id="CLU_065324_0_0_9"/>
<dbReference type="OrthoDB" id="5809921at2"/>
<dbReference type="Pfam" id="PF19200">
    <property type="entry name" value="MupG_N"/>
    <property type="match status" value="1"/>
</dbReference>
<dbReference type="InterPro" id="IPR017853">
    <property type="entry name" value="GH"/>
</dbReference>
<dbReference type="InterPro" id="IPR043894">
    <property type="entry name" value="MupG_C"/>
</dbReference>
<dbReference type="InterPro" id="IPR043797">
    <property type="entry name" value="MupG_N"/>
</dbReference>
<dbReference type="SUPFAM" id="SSF50891">
    <property type="entry name" value="Cyclophilin-like"/>
    <property type="match status" value="1"/>
</dbReference>
<feature type="domain" description="6-phospho-N-acetylmuramidase N-terminal" evidence="2">
    <location>
        <begin position="2"/>
        <end position="232"/>
    </location>
</feature>
<dbReference type="AlphaFoldDB" id="Q8ESL1"/>
<dbReference type="InterPro" id="IPR008589">
    <property type="entry name" value="MupG"/>
</dbReference>